<dbReference type="Proteomes" id="UP001500748">
    <property type="component" value="Unassembled WGS sequence"/>
</dbReference>
<dbReference type="SUPFAM" id="SSF54593">
    <property type="entry name" value="Glyoxalase/Bleomycin resistance protein/Dihydroxybiphenyl dioxygenase"/>
    <property type="match status" value="1"/>
</dbReference>
<keyword evidence="3" id="KW-1185">Reference proteome</keyword>
<dbReference type="Gene3D" id="3.10.180.10">
    <property type="entry name" value="2,3-Dihydroxybiphenyl 1,2-Dioxygenase, domain 1"/>
    <property type="match status" value="1"/>
</dbReference>
<sequence length="144" mass="16099">MAAINPYLMFNGTCEEAFLFYKSVFGGEFPYIGKYKDAPAEEGEVLSEEALNRIMHVSLPIGNTILMGSDSHPRYGDVGFGDNFSISINTESTDEADRIFNGLSAGGKVEMPMNKTFWGAYFGMFKDKFGINWMVNFDENQPDK</sequence>
<dbReference type="PANTHER" id="PTHR33990:SF1">
    <property type="entry name" value="PROTEIN YJDN"/>
    <property type="match status" value="1"/>
</dbReference>
<reference evidence="3" key="1">
    <citation type="journal article" date="2019" name="Int. J. Syst. Evol. Microbiol.">
        <title>The Global Catalogue of Microorganisms (GCM) 10K type strain sequencing project: providing services to taxonomists for standard genome sequencing and annotation.</title>
        <authorList>
            <consortium name="The Broad Institute Genomics Platform"/>
            <consortium name="The Broad Institute Genome Sequencing Center for Infectious Disease"/>
            <person name="Wu L."/>
            <person name="Ma J."/>
        </authorList>
    </citation>
    <scope>NUCLEOTIDE SEQUENCE [LARGE SCALE GENOMIC DNA]</scope>
    <source>
        <strain evidence="3">JCM 17337</strain>
    </source>
</reference>
<evidence type="ECO:0000313" key="2">
    <source>
        <dbReference type="EMBL" id="GAA3765844.1"/>
    </source>
</evidence>
<evidence type="ECO:0000313" key="3">
    <source>
        <dbReference type="Proteomes" id="UP001500748"/>
    </source>
</evidence>
<dbReference type="Pfam" id="PF06983">
    <property type="entry name" value="3-dmu-9_3-mt"/>
    <property type="match status" value="1"/>
</dbReference>
<protein>
    <submittedName>
        <fullName evidence="2">VOC family protein</fullName>
    </submittedName>
</protein>
<dbReference type="CDD" id="cd06588">
    <property type="entry name" value="PhnB_like"/>
    <property type="match status" value="1"/>
</dbReference>
<proteinExistence type="predicted"/>
<dbReference type="EMBL" id="BAABDU010000003">
    <property type="protein sequence ID" value="GAA3765844.1"/>
    <property type="molecule type" value="Genomic_DNA"/>
</dbReference>
<accession>A0ABP7GJM4</accession>
<dbReference type="RefSeq" id="WP_345143183.1">
    <property type="nucleotide sequence ID" value="NZ_BAABDU010000003.1"/>
</dbReference>
<comment type="caution">
    <text evidence="2">The sequence shown here is derived from an EMBL/GenBank/DDBJ whole genome shotgun (WGS) entry which is preliminary data.</text>
</comment>
<dbReference type="InterPro" id="IPR028973">
    <property type="entry name" value="PhnB-like"/>
</dbReference>
<organism evidence="2 3">
    <name type="scientific">Flavobacterium ginsengiterrae</name>
    <dbReference type="NCBI Taxonomy" id="871695"/>
    <lineage>
        <taxon>Bacteria</taxon>
        <taxon>Pseudomonadati</taxon>
        <taxon>Bacteroidota</taxon>
        <taxon>Flavobacteriia</taxon>
        <taxon>Flavobacteriales</taxon>
        <taxon>Flavobacteriaceae</taxon>
        <taxon>Flavobacterium</taxon>
    </lineage>
</organism>
<feature type="domain" description="PhnB-like" evidence="1">
    <location>
        <begin position="4"/>
        <end position="135"/>
    </location>
</feature>
<evidence type="ECO:0000259" key="1">
    <source>
        <dbReference type="Pfam" id="PF06983"/>
    </source>
</evidence>
<gene>
    <name evidence="2" type="ORF">GCM10022423_17920</name>
</gene>
<dbReference type="PANTHER" id="PTHR33990">
    <property type="entry name" value="PROTEIN YJDN-RELATED"/>
    <property type="match status" value="1"/>
</dbReference>
<name>A0ABP7GJM4_9FLAO</name>
<dbReference type="InterPro" id="IPR029068">
    <property type="entry name" value="Glyas_Bleomycin-R_OHBP_Dase"/>
</dbReference>